<dbReference type="SMART" id="SM00028">
    <property type="entry name" value="TPR"/>
    <property type="match status" value="6"/>
</dbReference>
<reference evidence="2 3" key="1">
    <citation type="submission" date="2019-10" db="EMBL/GenBank/DDBJ databases">
        <title>A soil myxobacterium in the family Polyangiaceae.</title>
        <authorList>
            <person name="Li Y."/>
            <person name="Wang J."/>
        </authorList>
    </citation>
    <scope>NUCLEOTIDE SEQUENCE [LARGE SCALE GENOMIC DNA]</scope>
    <source>
        <strain evidence="2 3">DSM 14734</strain>
    </source>
</reference>
<dbReference type="Pfam" id="PF13374">
    <property type="entry name" value="TPR_10"/>
    <property type="match status" value="1"/>
</dbReference>
<evidence type="ECO:0000256" key="1">
    <source>
        <dbReference type="SAM" id="MobiDB-lite"/>
    </source>
</evidence>
<proteinExistence type="predicted"/>
<dbReference type="SUPFAM" id="SSF48452">
    <property type="entry name" value="TPR-like"/>
    <property type="match status" value="2"/>
</dbReference>
<feature type="compositionally biased region" description="Basic residues" evidence="1">
    <location>
        <begin position="8"/>
        <end position="20"/>
    </location>
</feature>
<protein>
    <submittedName>
        <fullName evidence="2">Tetratricopeptide repeat protein</fullName>
    </submittedName>
</protein>
<dbReference type="Pfam" id="PF13424">
    <property type="entry name" value="TPR_12"/>
    <property type="match status" value="2"/>
</dbReference>
<name>A0A6N7PQ11_9BACT</name>
<dbReference type="AlphaFoldDB" id="A0A6N7PQ11"/>
<organism evidence="2 3">
    <name type="scientific">Polyangium spumosum</name>
    <dbReference type="NCBI Taxonomy" id="889282"/>
    <lineage>
        <taxon>Bacteria</taxon>
        <taxon>Pseudomonadati</taxon>
        <taxon>Myxococcota</taxon>
        <taxon>Polyangia</taxon>
        <taxon>Polyangiales</taxon>
        <taxon>Polyangiaceae</taxon>
        <taxon>Polyangium</taxon>
    </lineage>
</organism>
<dbReference type="PANTHER" id="PTHR47691">
    <property type="entry name" value="REGULATOR-RELATED"/>
    <property type="match status" value="1"/>
</dbReference>
<evidence type="ECO:0000313" key="2">
    <source>
        <dbReference type="EMBL" id="MRG94029.1"/>
    </source>
</evidence>
<comment type="caution">
    <text evidence="2">The sequence shown here is derived from an EMBL/GenBank/DDBJ whole genome shotgun (WGS) entry which is preliminary data.</text>
</comment>
<dbReference type="EMBL" id="WJIE01000005">
    <property type="protein sequence ID" value="MRG94029.1"/>
    <property type="molecule type" value="Genomic_DNA"/>
</dbReference>
<dbReference type="OrthoDB" id="5493365at2"/>
<evidence type="ECO:0000313" key="3">
    <source>
        <dbReference type="Proteomes" id="UP000440224"/>
    </source>
</evidence>
<keyword evidence="3" id="KW-1185">Reference proteome</keyword>
<dbReference type="InterPro" id="IPR019734">
    <property type="entry name" value="TPR_rpt"/>
</dbReference>
<dbReference type="GO" id="GO:0042802">
    <property type="term" value="F:identical protein binding"/>
    <property type="evidence" value="ECO:0007669"/>
    <property type="project" value="InterPro"/>
</dbReference>
<dbReference type="InterPro" id="IPR011717">
    <property type="entry name" value="TPR-4"/>
</dbReference>
<dbReference type="Proteomes" id="UP000440224">
    <property type="component" value="Unassembled WGS sequence"/>
</dbReference>
<feature type="compositionally biased region" description="Low complexity" evidence="1">
    <location>
        <begin position="21"/>
        <end position="36"/>
    </location>
</feature>
<accession>A0A6N7PQ11</accession>
<dbReference type="Gene3D" id="1.25.40.10">
    <property type="entry name" value="Tetratricopeptide repeat domain"/>
    <property type="match status" value="1"/>
</dbReference>
<dbReference type="PANTHER" id="PTHR47691:SF3">
    <property type="entry name" value="HTH-TYPE TRANSCRIPTIONAL REGULATOR RV0890C-RELATED"/>
    <property type="match status" value="1"/>
</dbReference>
<dbReference type="Pfam" id="PF07721">
    <property type="entry name" value="TPR_4"/>
    <property type="match status" value="1"/>
</dbReference>
<dbReference type="InterPro" id="IPR011990">
    <property type="entry name" value="TPR-like_helical_dom_sf"/>
</dbReference>
<sequence length="578" mass="64563">MAGGRRCATSRRRSNSRRTKIASPCSSIGSPSSTTARAGTTSIRSWRSYRSSGMTAPSDRPPAVLREPEALLGEEDGAAFRRFVDWSVEGDFSLAIVEVTTPWKRDALLAWTQAKVPRARAIALHWIGPSKERLWALLEEAQAAGASALILHRLEEAEHRSLIIAQLNVQRDELVKAFPMMWILLVHPEVGRELQMKAPDFVDFGFWLWEEKPEPLREMLATIDAPGVMAEPAPVGEVGAGDLLRRAIRAIRFRQLDEAADLLAQLDMHEPEARETDPRRRMCDAFLAGANGRYEEAREHLRTAREAYEARGDRAGRAWALHQLAIIEERQGRYEEARKLLRESVEVNEELGDRAGRAASLHQLSIIEERQGRYEEARKLLEESIVVTEEIGNRVGRAASLHQLASIEYRQGHYEEARKLLEESIAVREELGDRAGRAASLHQLASIEFREGRYEEARKLLEESIGVREELGDRAGRAASLHQLALIEFRQGRYEEARKLLEESIGVLEEIGNRAGLALSLVMLGQLEVTTGRVAKGRQLVQQGVDILQEIGSGDLPVAQQILADIDALLTPPEPSTA</sequence>
<gene>
    <name evidence="2" type="ORF">GF068_19205</name>
</gene>
<feature type="region of interest" description="Disordered" evidence="1">
    <location>
        <begin position="1"/>
        <end position="41"/>
    </location>
</feature>